<dbReference type="SMART" id="SM00813">
    <property type="entry name" value="Alpha-L-AF_C"/>
    <property type="match status" value="1"/>
</dbReference>
<dbReference type="eggNOG" id="COG3534">
    <property type="taxonomic scope" value="Bacteria"/>
</dbReference>
<dbReference type="AlphaFoldDB" id="G5SW96"/>
<evidence type="ECO:0000256" key="2">
    <source>
        <dbReference type="ARBA" id="ARBA00007186"/>
    </source>
</evidence>
<gene>
    <name evidence="7" type="ORF">HMPREF9441_03668</name>
</gene>
<keyword evidence="4" id="KW-0732">Signal</keyword>
<dbReference type="EMBL" id="AFFY01000074">
    <property type="protein sequence ID" value="EHG98561.1"/>
    <property type="molecule type" value="Genomic_DNA"/>
</dbReference>
<dbReference type="Pfam" id="PF22848">
    <property type="entry name" value="ASD1_dom"/>
    <property type="match status" value="1"/>
</dbReference>
<evidence type="ECO:0000256" key="5">
    <source>
        <dbReference type="ARBA" id="ARBA00022801"/>
    </source>
</evidence>
<dbReference type="Gene3D" id="3.20.20.80">
    <property type="entry name" value="Glycosidases"/>
    <property type="match status" value="1"/>
</dbReference>
<dbReference type="SUPFAM" id="SSF51445">
    <property type="entry name" value="(Trans)glycosidases"/>
    <property type="match status" value="1"/>
</dbReference>
<dbReference type="Proteomes" id="UP000003598">
    <property type="component" value="Unassembled WGS sequence"/>
</dbReference>
<evidence type="ECO:0000259" key="6">
    <source>
        <dbReference type="SMART" id="SM00813"/>
    </source>
</evidence>
<evidence type="ECO:0000256" key="3">
    <source>
        <dbReference type="ARBA" id="ARBA00012670"/>
    </source>
</evidence>
<dbReference type="PATRIC" id="fig|762968.3.peg.3222"/>
<dbReference type="SUPFAM" id="SSF75005">
    <property type="entry name" value="Arabinanase/levansucrase/invertase"/>
    <property type="match status" value="1"/>
</dbReference>
<sequence length="836" mass="93205">MTEDMNILKPFMALCLMQALPCAVRAAQPDSVYVFPYPTTNDHGRRGMQFVWSADGEHWQDVAEGMVIMRCDFGAWKYMYRPRLIQDRQDGRLHCFWDLDPEGSAIGYASSTDLIKWTPQEYFMATEQGKFAVKDGRMPVVDTVQVGDKTIAGYALKVPYRMVEGLERHGIYRSALNAQRGERAEHDAARFAGLQTVNARITVDEGRAKPISDNLIGVFFEDLNYAADGGLYAELVQNRDFEYSEADGNKDRNWNSRYAWSVEGEGMAFDVSTEQPVHPNNPHYAVLDVAQPGGGFTNTGFDGIAVKEGEKYDFSLFTRTPDGKGGGKAVVRLVDPQGKTVAETTVTLSSKTWKKREAVLKATATVAQARLVIIPQSAGRYALDMISLFPQKTFKGRKNGLRADLAQAIADIRPRFVRFPGGCLAHGDGVDNIYHWKETIGPLEARKPAANIWRYHQTRGLGYFEYFQFCEDIGAEPLPVVAAGVPCQNSGIGGPSHHSKDIVTSLGQQGGIPMEEMGQYIQDVLDLIEYANGDAKTTRWGRERAKAGHPEPFNLKYIGLGNEDLISRVFTERFTMIYEAIQAKYPDIVVIGTTGPFSEGTDYEEGWALADRLKLPMVDEHNYNTPGWFIYNQDYYDHYDRHKSKVYLGEYAAHAPGRPSNIETGLAAALFLTSVERNGDVVSMTSYAPLLAKEGHTQWRPDLIYFNNTEVKATVDYYVQQMYGQHAGNKYLPSTLTVDNRRHDVRSRVGVSVVKDGESGDLIVKLVNLLPVAVKTDVEIPSLAGHQAVGQKTVLSGRPSDTNAVPVESAMEIGEKFPYEMPAYSFTVIRIKRECK</sequence>
<reference evidence="7 8" key="1">
    <citation type="submission" date="2011-03" db="EMBL/GenBank/DDBJ databases">
        <authorList>
            <person name="Weinstock G."/>
            <person name="Sodergren E."/>
            <person name="Clifton S."/>
            <person name="Fulton L."/>
            <person name="Fulton B."/>
            <person name="Courtney L."/>
            <person name="Fronick C."/>
            <person name="Harrison M."/>
            <person name="Strong C."/>
            <person name="Farmer C."/>
            <person name="Delahaunty K."/>
            <person name="Markovic C."/>
            <person name="Hall O."/>
            <person name="Minx P."/>
            <person name="Tomlinson C."/>
            <person name="Mitreva M."/>
            <person name="Hou S."/>
            <person name="Chen J."/>
            <person name="Wollam A."/>
            <person name="Pepin K.H."/>
            <person name="Johnson M."/>
            <person name="Bhonagiri V."/>
            <person name="Zhang X."/>
            <person name="Suruliraj S."/>
            <person name="Warren W."/>
            <person name="Chinwalla A."/>
            <person name="Mardis E.R."/>
            <person name="Wilson R.K."/>
        </authorList>
    </citation>
    <scope>NUCLEOTIDE SEQUENCE [LARGE SCALE GENOMIC DNA]</scope>
    <source>
        <strain evidence="7 8">YIT 11840</strain>
    </source>
</reference>
<comment type="catalytic activity">
    <reaction evidence="1">
        <text>Hydrolysis of terminal non-reducing alpha-L-arabinofuranoside residues in alpha-L-arabinosides.</text>
        <dbReference type="EC" id="3.2.1.55"/>
    </reaction>
</comment>
<accession>G5SW96</accession>
<dbReference type="GO" id="GO:0046373">
    <property type="term" value="P:L-arabinose metabolic process"/>
    <property type="evidence" value="ECO:0007669"/>
    <property type="project" value="InterPro"/>
</dbReference>
<evidence type="ECO:0000313" key="7">
    <source>
        <dbReference type="EMBL" id="EHG98561.1"/>
    </source>
</evidence>
<dbReference type="InterPro" id="IPR013780">
    <property type="entry name" value="Glyco_hydro_b"/>
</dbReference>
<dbReference type="PANTHER" id="PTHR31776">
    <property type="entry name" value="ALPHA-L-ARABINOFURANOSIDASE 1"/>
    <property type="match status" value="1"/>
</dbReference>
<dbReference type="Pfam" id="PF22847">
    <property type="entry name" value="BT_3657-like_N"/>
    <property type="match status" value="1"/>
</dbReference>
<dbReference type="Gene3D" id="2.60.40.1180">
    <property type="entry name" value="Golgi alpha-mannosidase II"/>
    <property type="match status" value="1"/>
</dbReference>
<name>G5SW96_9BACT</name>
<dbReference type="Pfam" id="PF06964">
    <property type="entry name" value="Alpha-L-AF_C"/>
    <property type="match status" value="1"/>
</dbReference>
<dbReference type="InterPro" id="IPR010720">
    <property type="entry name" value="Alpha-L-AF_C"/>
</dbReference>
<dbReference type="InterPro" id="IPR055133">
    <property type="entry name" value="BT_3657-like_N"/>
</dbReference>
<evidence type="ECO:0000256" key="1">
    <source>
        <dbReference type="ARBA" id="ARBA00001462"/>
    </source>
</evidence>
<dbReference type="HOGENOM" id="CLU_010060_2_1_10"/>
<dbReference type="InterPro" id="IPR055235">
    <property type="entry name" value="ASD1_cat"/>
</dbReference>
<organism evidence="7 8">
    <name type="scientific">Paraprevotella clara YIT 11840</name>
    <dbReference type="NCBI Taxonomy" id="762968"/>
    <lineage>
        <taxon>Bacteria</taxon>
        <taxon>Pseudomonadati</taxon>
        <taxon>Bacteroidota</taxon>
        <taxon>Bacteroidia</taxon>
        <taxon>Bacteroidales</taxon>
        <taxon>Prevotellaceae</taxon>
        <taxon>Paraprevotella</taxon>
    </lineage>
</organism>
<keyword evidence="5" id="KW-0378">Hydrolase</keyword>
<dbReference type="InterPro" id="IPR023296">
    <property type="entry name" value="Glyco_hydro_beta-prop_sf"/>
</dbReference>
<dbReference type="Gene3D" id="2.115.10.20">
    <property type="entry name" value="Glycosyl hydrolase domain, family 43"/>
    <property type="match status" value="1"/>
</dbReference>
<dbReference type="InterPro" id="IPR051563">
    <property type="entry name" value="Glycosyl_Hydrolase_51"/>
</dbReference>
<dbReference type="InterPro" id="IPR017853">
    <property type="entry name" value="GH"/>
</dbReference>
<dbReference type="OrthoDB" id="9758333at2"/>
<dbReference type="GO" id="GO:0046556">
    <property type="term" value="F:alpha-L-arabinofuranosidase activity"/>
    <property type="evidence" value="ECO:0007669"/>
    <property type="project" value="UniProtKB-EC"/>
</dbReference>
<evidence type="ECO:0000256" key="4">
    <source>
        <dbReference type="ARBA" id="ARBA00022729"/>
    </source>
</evidence>
<dbReference type="EC" id="3.2.1.55" evidence="3"/>
<dbReference type="PANTHER" id="PTHR31776:SF26">
    <property type="entry name" value="SECRETED ARABINOSIDASE"/>
    <property type="match status" value="1"/>
</dbReference>
<proteinExistence type="inferred from homology"/>
<evidence type="ECO:0000313" key="8">
    <source>
        <dbReference type="Proteomes" id="UP000003598"/>
    </source>
</evidence>
<dbReference type="STRING" id="762968.HMPREF9441_03668"/>
<feature type="domain" description="Alpha-L-arabinofuranosidase C-terminal" evidence="6">
    <location>
        <begin position="649"/>
        <end position="825"/>
    </location>
</feature>
<comment type="caution">
    <text evidence="7">The sequence shown here is derived from an EMBL/GenBank/DDBJ whole genome shotgun (WGS) entry which is preliminary data.</text>
</comment>
<keyword evidence="8" id="KW-1185">Reference proteome</keyword>
<protein>
    <recommendedName>
        <fullName evidence="3">non-reducing end alpha-L-arabinofuranosidase</fullName>
        <ecNumber evidence="3">3.2.1.55</ecNumber>
    </recommendedName>
</protein>
<comment type="similarity">
    <text evidence="2">Belongs to the glycosyl hydrolase 51 family.</text>
</comment>